<accession>A0AA50DPZ8</accession>
<evidence type="ECO:0000313" key="1">
    <source>
        <dbReference type="EMBL" id="WLS80085.1"/>
    </source>
</evidence>
<evidence type="ECO:0000313" key="2">
    <source>
        <dbReference type="Proteomes" id="UP001228139"/>
    </source>
</evidence>
<gene>
    <name evidence="1" type="ORF">Q3V30_06275</name>
</gene>
<dbReference type="RefSeq" id="WP_306211448.1">
    <property type="nucleotide sequence ID" value="NZ_CP132353.1"/>
</dbReference>
<sequence length="106" mass="11834">MPATFTLHMSRHVSKALLPDLKALIAPEAMQFFSNELGEEWHYTLLCQQSDESCSLAVSAIMVWHQLKRITTLSYSNASCHKELTKCTAGELFSLLKMPGAALYLS</sequence>
<dbReference type="KEGG" id="epi:Q3V30_06275"/>
<name>A0AA50DPZ8_9GAMM</name>
<keyword evidence="2" id="KW-1185">Reference proteome</keyword>
<protein>
    <submittedName>
        <fullName evidence="1">Uncharacterized protein</fullName>
    </submittedName>
</protein>
<reference evidence="1 2" key="1">
    <citation type="submission" date="2023-07" db="EMBL/GenBank/DDBJ databases">
        <title>Pathogenic bacteria of pear tree diseases.</title>
        <authorList>
            <person name="Zhang Z."/>
            <person name="He L."/>
            <person name="Huang R."/>
        </authorList>
    </citation>
    <scope>NUCLEOTIDE SEQUENCE [LARGE SCALE GENOMIC DNA]</scope>
    <source>
        <strain evidence="1 2">DE2</strain>
    </source>
</reference>
<organism evidence="1 2">
    <name type="scientific">Erwinia pyri</name>
    <dbReference type="NCBI Taxonomy" id="3062598"/>
    <lineage>
        <taxon>Bacteria</taxon>
        <taxon>Pseudomonadati</taxon>
        <taxon>Pseudomonadota</taxon>
        <taxon>Gammaproteobacteria</taxon>
        <taxon>Enterobacterales</taxon>
        <taxon>Erwiniaceae</taxon>
        <taxon>Erwinia</taxon>
    </lineage>
</organism>
<dbReference type="AlphaFoldDB" id="A0AA50DPZ8"/>
<proteinExistence type="predicted"/>
<dbReference type="Proteomes" id="UP001228139">
    <property type="component" value="Chromosome"/>
</dbReference>
<dbReference type="EMBL" id="CP132353">
    <property type="protein sequence ID" value="WLS80085.1"/>
    <property type="molecule type" value="Genomic_DNA"/>
</dbReference>